<name>A0ABW2R419_9NEIS</name>
<gene>
    <name evidence="1" type="ORF">ACFQNF_19505</name>
</gene>
<organism evidence="1 2">
    <name type="scientific">Iodobacter arcticus</name>
    <dbReference type="NCBI Taxonomy" id="590593"/>
    <lineage>
        <taxon>Bacteria</taxon>
        <taxon>Pseudomonadati</taxon>
        <taxon>Pseudomonadota</taxon>
        <taxon>Betaproteobacteria</taxon>
        <taxon>Neisseriales</taxon>
        <taxon>Chitinibacteraceae</taxon>
        <taxon>Iodobacter</taxon>
    </lineage>
</organism>
<reference evidence="2" key="1">
    <citation type="journal article" date="2019" name="Int. J. Syst. Evol. Microbiol.">
        <title>The Global Catalogue of Microorganisms (GCM) 10K type strain sequencing project: providing services to taxonomists for standard genome sequencing and annotation.</title>
        <authorList>
            <consortium name="The Broad Institute Genomics Platform"/>
            <consortium name="The Broad Institute Genome Sequencing Center for Infectious Disease"/>
            <person name="Wu L."/>
            <person name="Ma J."/>
        </authorList>
    </citation>
    <scope>NUCLEOTIDE SEQUENCE [LARGE SCALE GENOMIC DNA]</scope>
    <source>
        <strain evidence="2">CCUG 62945</strain>
    </source>
</reference>
<proteinExistence type="predicted"/>
<comment type="caution">
    <text evidence="1">The sequence shown here is derived from an EMBL/GenBank/DDBJ whole genome shotgun (WGS) entry which is preliminary data.</text>
</comment>
<accession>A0ABW2R419</accession>
<protein>
    <submittedName>
        <fullName evidence="1">Uncharacterized protein</fullName>
    </submittedName>
</protein>
<evidence type="ECO:0000313" key="2">
    <source>
        <dbReference type="Proteomes" id="UP001596473"/>
    </source>
</evidence>
<evidence type="ECO:0000313" key="1">
    <source>
        <dbReference type="EMBL" id="MFC7422049.1"/>
    </source>
</evidence>
<dbReference type="EMBL" id="JBHTBQ010000044">
    <property type="protein sequence ID" value="MFC7422049.1"/>
    <property type="molecule type" value="Genomic_DNA"/>
</dbReference>
<dbReference type="Proteomes" id="UP001596473">
    <property type="component" value="Unassembled WGS sequence"/>
</dbReference>
<dbReference type="RefSeq" id="WP_380189815.1">
    <property type="nucleotide sequence ID" value="NZ_JBHTBQ010000044.1"/>
</dbReference>
<keyword evidence="2" id="KW-1185">Reference proteome</keyword>
<sequence length="127" mass="12617">MTIRFNSATRDLITNAITATMGSATLKIYTGTQPATAGTAATGTLLVDIVLAGFNASATGVATLVTSPPVQGIAVATGTAGWARLTDLTNNIDGSVGTSAADFIINTVSIVNGGTVTLTNCTITQPA</sequence>